<evidence type="ECO:0000313" key="2">
    <source>
        <dbReference type="EMBL" id="MBF4501021.1"/>
    </source>
</evidence>
<dbReference type="Proteomes" id="UP000622653">
    <property type="component" value="Unassembled WGS sequence"/>
</dbReference>
<evidence type="ECO:0000313" key="3">
    <source>
        <dbReference type="Proteomes" id="UP000622653"/>
    </source>
</evidence>
<dbReference type="GO" id="GO:0051536">
    <property type="term" value="F:iron-sulfur cluster binding"/>
    <property type="evidence" value="ECO:0007669"/>
    <property type="project" value="InterPro"/>
</dbReference>
<organism evidence="2 3">
    <name type="scientific">Savagea serpentis</name>
    <dbReference type="NCBI Taxonomy" id="2785297"/>
    <lineage>
        <taxon>Bacteria</taxon>
        <taxon>Bacillati</taxon>
        <taxon>Bacillota</taxon>
        <taxon>Bacilli</taxon>
        <taxon>Bacillales</taxon>
        <taxon>Caryophanaceae</taxon>
        <taxon>Savagea</taxon>
    </lineage>
</organism>
<protein>
    <submittedName>
        <fullName evidence="2">(2Fe-2S)-binding protein</fullName>
    </submittedName>
</protein>
<keyword evidence="1" id="KW-0560">Oxidoreductase</keyword>
<dbReference type="AlphaFoldDB" id="A0A8J7GC99"/>
<gene>
    <name evidence="2" type="ORF">IRY55_06555</name>
</gene>
<comment type="caution">
    <text evidence="2">The sequence shown here is derived from an EMBL/GenBank/DDBJ whole genome shotgun (WGS) entry which is preliminary data.</text>
</comment>
<dbReference type="Gene3D" id="3.10.20.440">
    <property type="entry name" value="2Fe-2S iron-sulphur cluster binding domain, sarcosine oxidase, alpha subunit, N-terminal domain"/>
    <property type="match status" value="1"/>
</dbReference>
<evidence type="ECO:0000256" key="1">
    <source>
        <dbReference type="ARBA" id="ARBA00023002"/>
    </source>
</evidence>
<sequence>MRIHHHPVLRPLQRKEINFTFNGQTYKGLEGEPIAAALLANNIRTLRVHEESGTPRGIYCNIGHCYECRVTVNGIQGKRACLTPLTHHMDINSGEILSTAVRDWRKQHDHSL</sequence>
<dbReference type="GO" id="GO:0016491">
    <property type="term" value="F:oxidoreductase activity"/>
    <property type="evidence" value="ECO:0007669"/>
    <property type="project" value="UniProtKB-KW"/>
</dbReference>
<dbReference type="SUPFAM" id="SSF54292">
    <property type="entry name" value="2Fe-2S ferredoxin-like"/>
    <property type="match status" value="1"/>
</dbReference>
<dbReference type="InterPro" id="IPR036010">
    <property type="entry name" value="2Fe-2S_ferredoxin-like_sf"/>
</dbReference>
<name>A0A8J7GC99_9BACL</name>
<reference evidence="2" key="1">
    <citation type="submission" date="2020-11" db="EMBL/GenBank/DDBJ databases">
        <title>Multidrug resistant novel bacterium Savagea serpentis sp. nov., isolated from the scats of a vine snake (Ahaetulla nasuta).</title>
        <authorList>
            <person name="Venkata Ramana V."/>
            <person name="Vikas Patil S."/>
            <person name="Yogita Lugani V."/>
        </authorList>
    </citation>
    <scope>NUCLEOTIDE SEQUENCE</scope>
    <source>
        <strain evidence="2">SN6</strain>
    </source>
</reference>
<dbReference type="Pfam" id="PF13510">
    <property type="entry name" value="Fer2_4"/>
    <property type="match status" value="1"/>
</dbReference>
<dbReference type="RefSeq" id="WP_194562505.1">
    <property type="nucleotide sequence ID" value="NZ_JADKPV010000002.1"/>
</dbReference>
<dbReference type="EMBL" id="JADKPV010000002">
    <property type="protein sequence ID" value="MBF4501021.1"/>
    <property type="molecule type" value="Genomic_DNA"/>
</dbReference>
<dbReference type="InterPro" id="IPR042204">
    <property type="entry name" value="2Fe-2S-bd_N"/>
</dbReference>
<proteinExistence type="predicted"/>
<keyword evidence="3" id="KW-1185">Reference proteome</keyword>
<accession>A0A8J7GC99</accession>